<dbReference type="InterPro" id="IPR000845">
    <property type="entry name" value="Nucleoside_phosphorylase_d"/>
</dbReference>
<evidence type="ECO:0000259" key="1">
    <source>
        <dbReference type="Pfam" id="PF01048"/>
    </source>
</evidence>
<dbReference type="Gene3D" id="3.40.50.1580">
    <property type="entry name" value="Nucleoside phosphorylase domain"/>
    <property type="match status" value="1"/>
</dbReference>
<dbReference type="Proteomes" id="UP000886014">
    <property type="component" value="Unassembled WGS sequence"/>
</dbReference>
<dbReference type="GO" id="GO:0009116">
    <property type="term" value="P:nucleoside metabolic process"/>
    <property type="evidence" value="ECO:0007669"/>
    <property type="project" value="InterPro"/>
</dbReference>
<accession>A0A7C5MA73</accession>
<evidence type="ECO:0000313" key="2">
    <source>
        <dbReference type="EMBL" id="HHF58516.1"/>
    </source>
</evidence>
<dbReference type="AlphaFoldDB" id="A0A7C5MA73"/>
<dbReference type="Pfam" id="PF01048">
    <property type="entry name" value="PNP_UDP_1"/>
    <property type="match status" value="1"/>
</dbReference>
<feature type="non-terminal residue" evidence="2">
    <location>
        <position position="175"/>
    </location>
</feature>
<gene>
    <name evidence="2" type="ORF">ENL41_03730</name>
</gene>
<dbReference type="GO" id="GO:0003824">
    <property type="term" value="F:catalytic activity"/>
    <property type="evidence" value="ECO:0007669"/>
    <property type="project" value="InterPro"/>
</dbReference>
<name>A0A7C5MA73_UNCW3</name>
<protein>
    <recommendedName>
        <fullName evidence="1">Nucleoside phosphorylase domain-containing protein</fullName>
    </recommendedName>
</protein>
<proteinExistence type="predicted"/>
<dbReference type="SUPFAM" id="SSF53167">
    <property type="entry name" value="Purine and uridine phosphorylases"/>
    <property type="match status" value="1"/>
</dbReference>
<dbReference type="EMBL" id="DRTV01000263">
    <property type="protein sequence ID" value="HHF58516.1"/>
    <property type="molecule type" value="Genomic_DNA"/>
</dbReference>
<dbReference type="InterPro" id="IPR035994">
    <property type="entry name" value="Nucleoside_phosphorylase_sf"/>
</dbReference>
<reference evidence="2" key="1">
    <citation type="journal article" date="2020" name="mSystems">
        <title>Genome- and Community-Level Interaction Insights into Carbon Utilization and Element Cycling Functions of Hydrothermarchaeota in Hydrothermal Sediment.</title>
        <authorList>
            <person name="Zhou Z."/>
            <person name="Liu Y."/>
            <person name="Xu W."/>
            <person name="Pan J."/>
            <person name="Luo Z.H."/>
            <person name="Li M."/>
        </authorList>
    </citation>
    <scope>NUCLEOTIDE SEQUENCE [LARGE SCALE GENOMIC DNA]</scope>
    <source>
        <strain evidence="2">HyVt-94</strain>
    </source>
</reference>
<sequence length="175" mass="20486">MKMRYFTLKNLKRYNGKNEKPAYIAYNGITFLLDDYNEKSVINPRIWYRELGLEDKVKELKDIEKFILTFPYMKNFIERAKSCNFKEIKWYPNLGIFEFEDTKIGMLITRIGAPATGIDLEELIYFGGRFFIMVGSVGVLDKEIKRGDIIIPNAAIRDEGTSYHYLPPEEETKPS</sequence>
<comment type="caution">
    <text evidence="2">The sequence shown here is derived from an EMBL/GenBank/DDBJ whole genome shotgun (WGS) entry which is preliminary data.</text>
</comment>
<feature type="domain" description="Nucleoside phosphorylase" evidence="1">
    <location>
        <begin position="79"/>
        <end position="173"/>
    </location>
</feature>
<organism evidence="2">
    <name type="scientific">candidate division WOR-3 bacterium</name>
    <dbReference type="NCBI Taxonomy" id="2052148"/>
    <lineage>
        <taxon>Bacteria</taxon>
        <taxon>Bacteria division WOR-3</taxon>
    </lineage>
</organism>